<dbReference type="OrthoDB" id="3245092at2759"/>
<keyword evidence="3" id="KW-1185">Reference proteome</keyword>
<gene>
    <name evidence="2" type="ORF">M407DRAFT_10411</name>
</gene>
<dbReference type="EMBL" id="KN823139">
    <property type="protein sequence ID" value="KIO21392.1"/>
    <property type="molecule type" value="Genomic_DNA"/>
</dbReference>
<reference evidence="2 3" key="1">
    <citation type="submission" date="2014-04" db="EMBL/GenBank/DDBJ databases">
        <authorList>
            <consortium name="DOE Joint Genome Institute"/>
            <person name="Kuo A."/>
            <person name="Girlanda M."/>
            <person name="Perotto S."/>
            <person name="Kohler A."/>
            <person name="Nagy L.G."/>
            <person name="Floudas D."/>
            <person name="Copeland A."/>
            <person name="Barry K.W."/>
            <person name="Cichocki N."/>
            <person name="Veneault-Fourrey C."/>
            <person name="LaButti K."/>
            <person name="Lindquist E.A."/>
            <person name="Lipzen A."/>
            <person name="Lundell T."/>
            <person name="Morin E."/>
            <person name="Murat C."/>
            <person name="Sun H."/>
            <person name="Tunlid A."/>
            <person name="Henrissat B."/>
            <person name="Grigoriev I.V."/>
            <person name="Hibbett D.S."/>
            <person name="Martin F."/>
            <person name="Nordberg H.P."/>
            <person name="Cantor M.N."/>
            <person name="Hua S.X."/>
        </authorList>
    </citation>
    <scope>NUCLEOTIDE SEQUENCE [LARGE SCALE GENOMIC DNA]</scope>
    <source>
        <strain evidence="2 3">MUT 4182</strain>
    </source>
</reference>
<reference evidence="3" key="2">
    <citation type="submission" date="2015-01" db="EMBL/GenBank/DDBJ databases">
        <title>Evolutionary Origins and Diversification of the Mycorrhizal Mutualists.</title>
        <authorList>
            <consortium name="DOE Joint Genome Institute"/>
            <consortium name="Mycorrhizal Genomics Consortium"/>
            <person name="Kohler A."/>
            <person name="Kuo A."/>
            <person name="Nagy L.G."/>
            <person name="Floudas D."/>
            <person name="Copeland A."/>
            <person name="Barry K.W."/>
            <person name="Cichocki N."/>
            <person name="Veneault-Fourrey C."/>
            <person name="LaButti K."/>
            <person name="Lindquist E.A."/>
            <person name="Lipzen A."/>
            <person name="Lundell T."/>
            <person name="Morin E."/>
            <person name="Murat C."/>
            <person name="Riley R."/>
            <person name="Ohm R."/>
            <person name="Sun H."/>
            <person name="Tunlid A."/>
            <person name="Henrissat B."/>
            <person name="Grigoriev I.V."/>
            <person name="Hibbett D.S."/>
            <person name="Martin F."/>
        </authorList>
    </citation>
    <scope>NUCLEOTIDE SEQUENCE [LARGE SCALE GENOMIC DNA]</scope>
    <source>
        <strain evidence="3">MUT 4182</strain>
    </source>
</reference>
<evidence type="ECO:0000313" key="3">
    <source>
        <dbReference type="Proteomes" id="UP000054248"/>
    </source>
</evidence>
<dbReference type="HOGENOM" id="CLU_866518_0_0_1"/>
<accession>A0A0C3LJ24</accession>
<sequence length="321" mass="35377">MASQCLFQGERRDVLALIARVEASGPPTKDPATNIVDNWDSLAADLAASYFTGDVLRWYEGLGDAAQESWVSLRASLSAKFVTDNGASSNEESDRGHRNSCLAAWPAPPPLSVPRSRVGQPDSVVPSEELQTPELPLNAVGIRSSRTILAINNNIRKLRKQANGAARITTTTATASSSTKQLVGWKPIEVELPLSGQTEPTTYRISKSIPLRPGQLTYLRIGFRLVGRPAPHEQTRIRISYKKKSSSPSTSYVNDWRPNPLRLLPDTVFAYVGSRTWFSSQLPPGVLIHSSFTMEPLKSSSVLERPQVLVEWKFGDRKLWA</sequence>
<protein>
    <submittedName>
        <fullName evidence="2">Uncharacterized protein</fullName>
    </submittedName>
</protein>
<name>A0A0C3LJ24_9AGAM</name>
<dbReference type="Proteomes" id="UP000054248">
    <property type="component" value="Unassembled WGS sequence"/>
</dbReference>
<proteinExistence type="predicted"/>
<evidence type="ECO:0000313" key="2">
    <source>
        <dbReference type="EMBL" id="KIO21392.1"/>
    </source>
</evidence>
<dbReference type="AlphaFoldDB" id="A0A0C3LJ24"/>
<feature type="region of interest" description="Disordered" evidence="1">
    <location>
        <begin position="84"/>
        <end position="130"/>
    </location>
</feature>
<organism evidence="2 3">
    <name type="scientific">Tulasnella calospora MUT 4182</name>
    <dbReference type="NCBI Taxonomy" id="1051891"/>
    <lineage>
        <taxon>Eukaryota</taxon>
        <taxon>Fungi</taxon>
        <taxon>Dikarya</taxon>
        <taxon>Basidiomycota</taxon>
        <taxon>Agaricomycotina</taxon>
        <taxon>Agaricomycetes</taxon>
        <taxon>Cantharellales</taxon>
        <taxon>Tulasnellaceae</taxon>
        <taxon>Tulasnella</taxon>
    </lineage>
</organism>
<evidence type="ECO:0000256" key="1">
    <source>
        <dbReference type="SAM" id="MobiDB-lite"/>
    </source>
</evidence>